<dbReference type="EMBL" id="CAJVPV010042567">
    <property type="protein sequence ID" value="CAG8764192.1"/>
    <property type="molecule type" value="Genomic_DNA"/>
</dbReference>
<keyword evidence="1" id="KW-0812">Transmembrane</keyword>
<keyword evidence="3" id="KW-1185">Reference proteome</keyword>
<dbReference type="OrthoDB" id="10010954at2759"/>
<comment type="caution">
    <text evidence="2">The sequence shown here is derived from an EMBL/GenBank/DDBJ whole genome shotgun (WGS) entry which is preliminary data.</text>
</comment>
<sequence length="159" mass="18465">GWDKKNCLTPKIGELDKRQKEKLKMASSLSPQELQELQELKQIGDDKDWTYDDYCLLQLATLVIMDLYIFELIYRPKMRIPLIIHHLSTIGITLLGYYILNETENVDSSAESILLLLQITTDRMNSIDLLFNEITPTWEKITHQLTAFQEMLTNIGTFA</sequence>
<reference evidence="2" key="1">
    <citation type="submission" date="2021-06" db="EMBL/GenBank/DDBJ databases">
        <authorList>
            <person name="Kallberg Y."/>
            <person name="Tangrot J."/>
            <person name="Rosling A."/>
        </authorList>
    </citation>
    <scope>NUCLEOTIDE SEQUENCE</scope>
    <source>
        <strain evidence="2">CL551</strain>
    </source>
</reference>
<keyword evidence="1" id="KW-1133">Transmembrane helix</keyword>
<protein>
    <submittedName>
        <fullName evidence="2">17040_t:CDS:1</fullName>
    </submittedName>
</protein>
<feature type="transmembrane region" description="Helical" evidence="1">
    <location>
        <begin position="81"/>
        <end position="100"/>
    </location>
</feature>
<keyword evidence="1" id="KW-0472">Membrane</keyword>
<proteinExistence type="predicted"/>
<accession>A0A9N9J5T1</accession>
<organism evidence="2 3">
    <name type="scientific">Acaulospora morrowiae</name>
    <dbReference type="NCBI Taxonomy" id="94023"/>
    <lineage>
        <taxon>Eukaryota</taxon>
        <taxon>Fungi</taxon>
        <taxon>Fungi incertae sedis</taxon>
        <taxon>Mucoromycota</taxon>
        <taxon>Glomeromycotina</taxon>
        <taxon>Glomeromycetes</taxon>
        <taxon>Diversisporales</taxon>
        <taxon>Acaulosporaceae</taxon>
        <taxon>Acaulospora</taxon>
    </lineage>
</organism>
<evidence type="ECO:0000313" key="2">
    <source>
        <dbReference type="EMBL" id="CAG8764192.1"/>
    </source>
</evidence>
<dbReference type="Proteomes" id="UP000789342">
    <property type="component" value="Unassembled WGS sequence"/>
</dbReference>
<evidence type="ECO:0000313" key="3">
    <source>
        <dbReference type="Proteomes" id="UP000789342"/>
    </source>
</evidence>
<feature type="non-terminal residue" evidence="2">
    <location>
        <position position="159"/>
    </location>
</feature>
<dbReference type="AlphaFoldDB" id="A0A9N9J5T1"/>
<evidence type="ECO:0000256" key="1">
    <source>
        <dbReference type="SAM" id="Phobius"/>
    </source>
</evidence>
<feature type="transmembrane region" description="Helical" evidence="1">
    <location>
        <begin position="56"/>
        <end position="74"/>
    </location>
</feature>
<feature type="non-terminal residue" evidence="2">
    <location>
        <position position="1"/>
    </location>
</feature>
<name>A0A9N9J5T1_9GLOM</name>
<gene>
    <name evidence="2" type="ORF">AMORRO_LOCUS16148</name>
</gene>